<dbReference type="Pfam" id="PF13191">
    <property type="entry name" value="AAA_16"/>
    <property type="match status" value="1"/>
</dbReference>
<dbReference type="RefSeq" id="WP_163699764.1">
    <property type="nucleotide sequence ID" value="NZ_QXHD01000004.1"/>
</dbReference>
<dbReference type="EMBL" id="QXHD01000004">
    <property type="protein sequence ID" value="NEZ57645.1"/>
    <property type="molecule type" value="Genomic_DNA"/>
</dbReference>
<organism evidence="3 4">
    <name type="scientific">Adonisia turfae CCMR0081</name>
    <dbReference type="NCBI Taxonomy" id="2292702"/>
    <lineage>
        <taxon>Bacteria</taxon>
        <taxon>Bacillati</taxon>
        <taxon>Cyanobacteriota</taxon>
        <taxon>Adonisia</taxon>
        <taxon>Adonisia turfae</taxon>
    </lineage>
</organism>
<dbReference type="SUPFAM" id="SSF52540">
    <property type="entry name" value="P-loop containing nucleoside triphosphate hydrolases"/>
    <property type="match status" value="1"/>
</dbReference>
<dbReference type="InterPro" id="IPR041664">
    <property type="entry name" value="AAA_16"/>
</dbReference>
<evidence type="ECO:0000313" key="3">
    <source>
        <dbReference type="EMBL" id="NEZ57645.1"/>
    </source>
</evidence>
<dbReference type="Gene3D" id="3.40.50.300">
    <property type="entry name" value="P-loop containing nucleotide triphosphate hydrolases"/>
    <property type="match status" value="1"/>
</dbReference>
<dbReference type="InterPro" id="IPR027417">
    <property type="entry name" value="P-loop_NTPase"/>
</dbReference>
<evidence type="ECO:0000313" key="4">
    <source>
        <dbReference type="Proteomes" id="UP000481033"/>
    </source>
</evidence>
<gene>
    <name evidence="3" type="ORF">DXZ20_18660</name>
</gene>
<feature type="compositionally biased region" description="Basic and acidic residues" evidence="1">
    <location>
        <begin position="391"/>
        <end position="403"/>
    </location>
</feature>
<reference evidence="3 4" key="1">
    <citation type="journal article" date="2020" name="Microb. Ecol.">
        <title>Ecogenomics of the Marine Benthic Filamentous Cyanobacterium Adonisia.</title>
        <authorList>
            <person name="Walter J.M."/>
            <person name="Coutinho F.H."/>
            <person name="Leomil L."/>
            <person name="Hargreaves P.I."/>
            <person name="Campeao M.E."/>
            <person name="Vieira V.V."/>
            <person name="Silva B.S."/>
            <person name="Fistarol G.O."/>
            <person name="Salomon P.S."/>
            <person name="Sawabe T."/>
            <person name="Mino S."/>
            <person name="Hosokawa M."/>
            <person name="Miyashita H."/>
            <person name="Maruyama F."/>
            <person name="van Verk M.C."/>
            <person name="Dutilh B.E."/>
            <person name="Thompson C.C."/>
            <person name="Thompson F.L."/>
        </authorList>
    </citation>
    <scope>NUCLEOTIDE SEQUENCE [LARGE SCALE GENOMIC DNA]</scope>
    <source>
        <strain evidence="3 4">CCMR0081</strain>
    </source>
</reference>
<feature type="region of interest" description="Disordered" evidence="1">
    <location>
        <begin position="391"/>
        <end position="414"/>
    </location>
</feature>
<keyword evidence="4" id="KW-1185">Reference proteome</keyword>
<feature type="domain" description="Orc1-like AAA ATPase" evidence="2">
    <location>
        <begin position="41"/>
        <end position="197"/>
    </location>
</feature>
<comment type="caution">
    <text evidence="3">The sequence shown here is derived from an EMBL/GenBank/DDBJ whole genome shotgun (WGS) entry which is preliminary data.</text>
</comment>
<dbReference type="AlphaFoldDB" id="A0A6M0RMZ0"/>
<protein>
    <recommendedName>
        <fullName evidence="2">Orc1-like AAA ATPase domain-containing protein</fullName>
    </recommendedName>
</protein>
<dbReference type="Proteomes" id="UP000481033">
    <property type="component" value="Unassembled WGS sequence"/>
</dbReference>
<proteinExistence type="predicted"/>
<evidence type="ECO:0000259" key="2">
    <source>
        <dbReference type="Pfam" id="PF13191"/>
    </source>
</evidence>
<accession>A0A6M0RMZ0</accession>
<name>A0A6M0RMZ0_9CYAN</name>
<evidence type="ECO:0000256" key="1">
    <source>
        <dbReference type="SAM" id="MobiDB-lite"/>
    </source>
</evidence>
<sequence>MSNPREIFRKSRDNIRRLGLTEIPFTESPIDLESQTLTKIFTGREKELGQVFNQFQGRERRRILIYGRIGIGKSAFLLEILSVLRQELTKTLTSYISLPPDLDLATTALIALAQEMPDDDWAQQQLYKMGIPTAKTQKERSSEAGGNMGLVGKISEKDRPIEAPEYPSISLDILLDRAKKKYPNGVVIAIDDLDKQNPSRIRQLMYDAQGMLKGPAWYLLTGHPISMTGDLLTTERGLFDLRLELKELDFETTYKMLINYLSSVRIDNDCTDPEDPRCVLPFLPETAAQFCKVSLGKPRLFNRLGNIVLSTAADLEAEMITPDILKQSLQTALPKLQERAALTFKEERVRLFLQQRGSISDETITLDDMEQLGVRDFAELLPILERLESADLAHQPSQDDTKTFEPLALPPDDE</sequence>